<proteinExistence type="predicted"/>
<dbReference type="PANTHER" id="PTHR36440">
    <property type="entry name" value="PUTATIVE (AFU_ORTHOLOGUE AFUA_8G07350)-RELATED"/>
    <property type="match status" value="1"/>
</dbReference>
<dbReference type="Pfam" id="PF07883">
    <property type="entry name" value="Cupin_2"/>
    <property type="match status" value="1"/>
</dbReference>
<evidence type="ECO:0000259" key="1">
    <source>
        <dbReference type="Pfam" id="PF07883"/>
    </source>
</evidence>
<accession>A0ABN6RL22</accession>
<gene>
    <name evidence="2" type="ORF">DAETH_39960</name>
</gene>
<dbReference type="Proteomes" id="UP001064971">
    <property type="component" value="Plasmid pDAETH-2"/>
</dbReference>
<dbReference type="InterPro" id="IPR053146">
    <property type="entry name" value="QDO-like"/>
</dbReference>
<keyword evidence="3" id="KW-1185">Reference proteome</keyword>
<protein>
    <recommendedName>
        <fullName evidence="1">Cupin type-2 domain-containing protein</fullName>
    </recommendedName>
</protein>
<dbReference type="InterPro" id="IPR014710">
    <property type="entry name" value="RmlC-like_jellyroll"/>
</dbReference>
<evidence type="ECO:0000313" key="3">
    <source>
        <dbReference type="Proteomes" id="UP001064971"/>
    </source>
</evidence>
<evidence type="ECO:0000313" key="2">
    <source>
        <dbReference type="EMBL" id="BDP44027.1"/>
    </source>
</evidence>
<name>A0ABN6RL22_9DEIO</name>
<feature type="domain" description="Cupin type-2" evidence="1">
    <location>
        <begin position="45"/>
        <end position="104"/>
    </location>
</feature>
<dbReference type="SUPFAM" id="SSF51182">
    <property type="entry name" value="RmlC-like cupins"/>
    <property type="match status" value="1"/>
</dbReference>
<dbReference type="Gene3D" id="2.60.120.10">
    <property type="entry name" value="Jelly Rolls"/>
    <property type="match status" value="1"/>
</dbReference>
<organism evidence="2 3">
    <name type="scientific">Deinococcus aetherius</name>
    <dbReference type="NCBI Taxonomy" id="200252"/>
    <lineage>
        <taxon>Bacteria</taxon>
        <taxon>Thermotogati</taxon>
        <taxon>Deinococcota</taxon>
        <taxon>Deinococci</taxon>
        <taxon>Deinococcales</taxon>
        <taxon>Deinococcaceae</taxon>
        <taxon>Deinococcus</taxon>
    </lineage>
</organism>
<reference evidence="2" key="1">
    <citation type="submission" date="2022-07" db="EMBL/GenBank/DDBJ databases">
        <title>Complete Genome Sequence of the Radioresistant Bacterium Deinococcus aetherius ST0316, Isolated from the Air Dust collected in Lower Stratosphere above Japan.</title>
        <authorList>
            <person name="Satoh K."/>
            <person name="Hagiwara K."/>
            <person name="Katsumata K."/>
            <person name="Kubo A."/>
            <person name="Yokobori S."/>
            <person name="Yamagishi A."/>
            <person name="Oono Y."/>
            <person name="Narumi I."/>
        </authorList>
    </citation>
    <scope>NUCLEOTIDE SEQUENCE</scope>
    <source>
        <strain evidence="2">ST0316</strain>
        <plasmid evidence="2">pDAETH-2</plasmid>
    </source>
</reference>
<geneLocation type="plasmid" evidence="2 3">
    <name>pDAETH-2</name>
</geneLocation>
<keyword evidence="2" id="KW-0614">Plasmid</keyword>
<dbReference type="EMBL" id="AP026562">
    <property type="protein sequence ID" value="BDP44027.1"/>
    <property type="molecule type" value="Genomic_DNA"/>
</dbReference>
<sequence length="147" mass="16105">MKAHATTHPRIIQILGSTITLHHTSADTNGEWSLLEYDCPAQFTGPPPHIHDTFEEVFHVLSGRLTFTLGGETTVAGAGETVRVPRGVPHTFSNPEAERARFLILNTPGGFERYFMELAPIVAASPVWPPEDRSVLAGLAHFDQRPA</sequence>
<dbReference type="InterPro" id="IPR011051">
    <property type="entry name" value="RmlC_Cupin_sf"/>
</dbReference>
<dbReference type="InterPro" id="IPR013096">
    <property type="entry name" value="Cupin_2"/>
</dbReference>
<dbReference type="PANTHER" id="PTHR36440:SF1">
    <property type="entry name" value="PUTATIVE (AFU_ORTHOLOGUE AFUA_8G07350)-RELATED"/>
    <property type="match status" value="1"/>
</dbReference>